<keyword evidence="2" id="KW-1185">Reference proteome</keyword>
<evidence type="ECO:0000313" key="1">
    <source>
        <dbReference type="EMBL" id="MDY0395679.1"/>
    </source>
</evidence>
<accession>A0ABU5CAT8</accession>
<sequence length="115" mass="13294">MKYQKNHGKIQLVVAWIHSDANHAFSIISQVIAETADHWHMFHILGSSANLNELKQELHVADNCSYHQVQLGFIRYQNQSRWLTHTEICNGVIDAIKRGDPTYTIGMTEPWELRP</sequence>
<organism evidence="1 2">
    <name type="scientific">Tigheibacillus halophilus</name>
    <dbReference type="NCBI Taxonomy" id="361280"/>
    <lineage>
        <taxon>Bacteria</taxon>
        <taxon>Bacillati</taxon>
        <taxon>Bacillota</taxon>
        <taxon>Bacilli</taxon>
        <taxon>Bacillales</taxon>
        <taxon>Bacillaceae</taxon>
        <taxon>Tigheibacillus</taxon>
    </lineage>
</organism>
<dbReference type="Proteomes" id="UP001281447">
    <property type="component" value="Unassembled WGS sequence"/>
</dbReference>
<comment type="caution">
    <text evidence="1">The sequence shown here is derived from an EMBL/GenBank/DDBJ whole genome shotgun (WGS) entry which is preliminary data.</text>
</comment>
<evidence type="ECO:0000313" key="2">
    <source>
        <dbReference type="Proteomes" id="UP001281447"/>
    </source>
</evidence>
<gene>
    <name evidence="1" type="ORF">RWE15_16215</name>
</gene>
<reference evidence="1 2" key="1">
    <citation type="submission" date="2023-10" db="EMBL/GenBank/DDBJ databases">
        <title>Virgibacillus halophilus 5B73C genome.</title>
        <authorList>
            <person name="Miliotis G."/>
            <person name="Sengupta P."/>
            <person name="Hameed A."/>
            <person name="Chuvochina M."/>
            <person name="Mcdonagh F."/>
            <person name="Simpson A.C."/>
            <person name="Singh N.K."/>
            <person name="Rekha P.D."/>
            <person name="Raman K."/>
            <person name="Hugenholtz P."/>
            <person name="Venkateswaran K."/>
        </authorList>
    </citation>
    <scope>NUCLEOTIDE SEQUENCE [LARGE SCALE GENOMIC DNA]</scope>
    <source>
        <strain evidence="1 2">5B73C</strain>
    </source>
</reference>
<proteinExistence type="predicted"/>
<name>A0ABU5CAT8_9BACI</name>
<protein>
    <submittedName>
        <fullName evidence="1">Short-chain dehydrogenase</fullName>
    </submittedName>
</protein>
<dbReference type="EMBL" id="JAWDIP010000003">
    <property type="protein sequence ID" value="MDY0395679.1"/>
    <property type="molecule type" value="Genomic_DNA"/>
</dbReference>